<comment type="caution">
    <text evidence="2">The sequence shown here is derived from an EMBL/GenBank/DDBJ whole genome shotgun (WGS) entry which is preliminary data.</text>
</comment>
<dbReference type="Gene3D" id="3.40.1800.10">
    <property type="entry name" value="His-Me finger endonucleases"/>
    <property type="match status" value="1"/>
</dbReference>
<dbReference type="HOGENOM" id="CLU_1124035_0_0_11"/>
<dbReference type="Proteomes" id="UP000029095">
    <property type="component" value="Unassembled WGS sequence"/>
</dbReference>
<organism evidence="2 3">
    <name type="scientific">Streptomyces mutabilis</name>
    <dbReference type="NCBI Taxonomy" id="67332"/>
    <lineage>
        <taxon>Bacteria</taxon>
        <taxon>Bacillati</taxon>
        <taxon>Actinomycetota</taxon>
        <taxon>Actinomycetes</taxon>
        <taxon>Kitasatosporales</taxon>
        <taxon>Streptomycetaceae</taxon>
        <taxon>Streptomyces</taxon>
    </lineage>
</organism>
<dbReference type="InterPro" id="IPR044925">
    <property type="entry name" value="His-Me_finger_sf"/>
</dbReference>
<accession>A0A086MQG8</accession>
<dbReference type="STRING" id="1915400.FM21_36325"/>
<dbReference type="InterPro" id="IPR004211">
    <property type="entry name" value="Endonuclease_7"/>
</dbReference>
<dbReference type="Pfam" id="PF02945">
    <property type="entry name" value="Endonuclease_7"/>
    <property type="match status" value="1"/>
</dbReference>
<sequence>MGDRCSVTWPARGVDSVALEGDDGRWHLRVGDRMLCTGHRDWPRKRTSAPVPLGSEILHQQEVHAYTDGETYRIDLRSVADREAWQYREATALWKVELTGKKSPPDLVRPRLRCPVNAYYGDWGSYVDPTQWKGRIRAYLTPLIGPGCHGCHRSPGVFIDHDHGTGRVRGLLCVYCNTHIDQCPHPAGCEWADYLNAPPAWQYNRKYLDRSHEKRKAARSRPVDGRPPRGPAAPISPGDHTDRTRPR</sequence>
<evidence type="ECO:0008006" key="4">
    <source>
        <dbReference type="Google" id="ProtNLM"/>
    </source>
</evidence>
<evidence type="ECO:0000256" key="1">
    <source>
        <dbReference type="SAM" id="MobiDB-lite"/>
    </source>
</evidence>
<dbReference type="EMBL" id="JNFQ01000011">
    <property type="protein sequence ID" value="KFG71136.1"/>
    <property type="molecule type" value="Genomic_DNA"/>
</dbReference>
<feature type="region of interest" description="Disordered" evidence="1">
    <location>
        <begin position="211"/>
        <end position="247"/>
    </location>
</feature>
<dbReference type="SUPFAM" id="SSF54060">
    <property type="entry name" value="His-Me finger endonucleases"/>
    <property type="match status" value="1"/>
</dbReference>
<proteinExistence type="predicted"/>
<evidence type="ECO:0000313" key="2">
    <source>
        <dbReference type="EMBL" id="KFG71136.1"/>
    </source>
</evidence>
<reference evidence="2 3" key="1">
    <citation type="submission" date="2014-05" db="EMBL/GenBank/DDBJ databases">
        <title>Complete genome sequence of the Streptomyces mutabilis TRM45540.</title>
        <authorList>
            <person name="Luo X."/>
            <person name="Zhang L."/>
        </authorList>
    </citation>
    <scope>NUCLEOTIDE SEQUENCE [LARGE SCALE GENOMIC DNA]</scope>
    <source>
        <strain evidence="2 3">TRM45540</strain>
    </source>
</reference>
<keyword evidence="3" id="KW-1185">Reference proteome</keyword>
<gene>
    <name evidence="2" type="ORF">FM21_36325</name>
</gene>
<name>A0A086MQG8_9ACTN</name>
<protein>
    <recommendedName>
        <fullName evidence="4">Recombination endonuclease VII</fullName>
    </recommendedName>
</protein>
<dbReference type="AlphaFoldDB" id="A0A086MQG8"/>
<evidence type="ECO:0000313" key="3">
    <source>
        <dbReference type="Proteomes" id="UP000029095"/>
    </source>
</evidence>
<dbReference type="InterPro" id="IPR038563">
    <property type="entry name" value="Endonuclease_7_sf"/>
</dbReference>